<evidence type="ECO:0000313" key="11">
    <source>
        <dbReference type="Proteomes" id="UP000525078"/>
    </source>
</evidence>
<dbReference type="Pfam" id="PF02431">
    <property type="entry name" value="Chalcone"/>
    <property type="match status" value="1"/>
</dbReference>
<organism evidence="10 11">
    <name type="scientific">Cannabis sativa</name>
    <name type="common">Hemp</name>
    <name type="synonym">Marijuana</name>
    <dbReference type="NCBI Taxonomy" id="3483"/>
    <lineage>
        <taxon>Eukaryota</taxon>
        <taxon>Viridiplantae</taxon>
        <taxon>Streptophyta</taxon>
        <taxon>Embryophyta</taxon>
        <taxon>Tracheophyta</taxon>
        <taxon>Spermatophyta</taxon>
        <taxon>Magnoliopsida</taxon>
        <taxon>eudicotyledons</taxon>
        <taxon>Gunneridae</taxon>
        <taxon>Pentapetalae</taxon>
        <taxon>rosids</taxon>
        <taxon>fabids</taxon>
        <taxon>Rosales</taxon>
        <taxon>Cannabaceae</taxon>
        <taxon>Cannabis</taxon>
    </lineage>
</organism>
<dbReference type="AlphaFoldDB" id="A0A7J6F8P1"/>
<evidence type="ECO:0000256" key="5">
    <source>
        <dbReference type="ARBA" id="ARBA00025429"/>
    </source>
</evidence>
<comment type="similarity">
    <text evidence="2 7">Belongs to the chalcone isomerase family.</text>
</comment>
<dbReference type="InterPro" id="IPR016088">
    <property type="entry name" value="Chalcone_isomerase_3-sand"/>
</dbReference>
<dbReference type="InterPro" id="IPR016087">
    <property type="entry name" value="Chalcone_isomerase"/>
</dbReference>
<evidence type="ECO:0000259" key="9">
    <source>
        <dbReference type="Pfam" id="PF02431"/>
    </source>
</evidence>
<dbReference type="Proteomes" id="UP000525078">
    <property type="component" value="Unassembled WGS sequence"/>
</dbReference>
<evidence type="ECO:0000313" key="10">
    <source>
        <dbReference type="EMBL" id="KAF4366968.1"/>
    </source>
</evidence>
<feature type="region of interest" description="Disordered" evidence="8">
    <location>
        <begin position="42"/>
        <end position="64"/>
    </location>
</feature>
<name>A0A7J6F8P1_CANSA</name>
<evidence type="ECO:0000256" key="6">
    <source>
        <dbReference type="ARBA" id="ARBA00034056"/>
    </source>
</evidence>
<dbReference type="PANTHER" id="PTHR28039">
    <property type="entry name" value="CHALCONE--FLAVONONE ISOMERASE 1-RELATED"/>
    <property type="match status" value="1"/>
</dbReference>
<feature type="domain" description="Chalcone isomerase" evidence="9">
    <location>
        <begin position="95"/>
        <end position="297"/>
    </location>
</feature>
<proteinExistence type="inferred from homology"/>
<reference evidence="10 11" key="1">
    <citation type="journal article" date="2020" name="bioRxiv">
        <title>Sequence and annotation of 42 cannabis genomes reveals extensive copy number variation in cannabinoid synthesis and pathogen resistance genes.</title>
        <authorList>
            <person name="Mckernan K.J."/>
            <person name="Helbert Y."/>
            <person name="Kane L.T."/>
            <person name="Ebling H."/>
            <person name="Zhang L."/>
            <person name="Liu B."/>
            <person name="Eaton Z."/>
            <person name="Mclaughlin S."/>
            <person name="Kingan S."/>
            <person name="Baybayan P."/>
            <person name="Concepcion G."/>
            <person name="Jordan M."/>
            <person name="Riva A."/>
            <person name="Barbazuk W."/>
            <person name="Harkins T."/>
        </authorList>
    </citation>
    <scope>NUCLEOTIDE SEQUENCE [LARGE SCALE GENOMIC DNA]</scope>
    <source>
        <strain evidence="11">cv. Jamaican Lion 4</strain>
        <tissue evidence="10">Leaf</tissue>
    </source>
</reference>
<dbReference type="InterPro" id="IPR016089">
    <property type="entry name" value="Chalcone_isomerase_bundle_sf"/>
</dbReference>
<dbReference type="InterPro" id="IPR036298">
    <property type="entry name" value="Chalcone_isomerase_sf"/>
</dbReference>
<dbReference type="Gene3D" id="1.10.890.20">
    <property type="match status" value="1"/>
</dbReference>
<evidence type="ECO:0000256" key="3">
    <source>
        <dbReference type="ARBA" id="ARBA00023235"/>
    </source>
</evidence>
<dbReference type="UniPathway" id="UPA00154"/>
<dbReference type="Gene3D" id="3.50.70.10">
    <property type="match status" value="1"/>
</dbReference>
<evidence type="ECO:0000256" key="7">
    <source>
        <dbReference type="RuleBase" id="RU361158"/>
    </source>
</evidence>
<dbReference type="EMBL" id="JAATIP010000145">
    <property type="protein sequence ID" value="KAF4366968.1"/>
    <property type="molecule type" value="Genomic_DNA"/>
</dbReference>
<evidence type="ECO:0000256" key="4">
    <source>
        <dbReference type="ARBA" id="ARBA00023241"/>
    </source>
</evidence>
<feature type="compositionally biased region" description="Basic and acidic residues" evidence="8">
    <location>
        <begin position="55"/>
        <end position="64"/>
    </location>
</feature>
<accession>A0A7J6F8P1</accession>
<gene>
    <name evidence="10" type="ORF">F8388_022756</name>
</gene>
<keyword evidence="3" id="KW-0413">Isomerase</keyword>
<comment type="pathway">
    <text evidence="1">Secondary metabolite biosynthesis; flavonoid biosynthesis.</text>
</comment>
<dbReference type="GO" id="GO:0009813">
    <property type="term" value="P:flavonoid biosynthetic process"/>
    <property type="evidence" value="ECO:0007669"/>
    <property type="project" value="UniProtKB-UniPathway"/>
</dbReference>
<dbReference type="GO" id="GO:0045430">
    <property type="term" value="F:chalcone isomerase activity"/>
    <property type="evidence" value="ECO:0007669"/>
    <property type="project" value="UniProtKB-EC"/>
</dbReference>
<comment type="function">
    <text evidence="5">Catalyzes the intramolecular cyclization of bicyclic chalcones into tricyclic (S)-flavanones. Responsible for the isomerization of 4,2',4',6'-tetrahydroxychalcone (also termed chalcone) into naringenin.</text>
</comment>
<evidence type="ECO:0000256" key="8">
    <source>
        <dbReference type="SAM" id="MobiDB-lite"/>
    </source>
</evidence>
<dbReference type="SUPFAM" id="SSF54626">
    <property type="entry name" value="Chalcone isomerase"/>
    <property type="match status" value="1"/>
</dbReference>
<evidence type="ECO:0000256" key="1">
    <source>
        <dbReference type="ARBA" id="ARBA00004966"/>
    </source>
</evidence>
<comment type="caution">
    <text evidence="10">The sequence shown here is derived from an EMBL/GenBank/DDBJ whole genome shotgun (WGS) entry which is preliminary data.</text>
</comment>
<sequence>MLVATATILRQCHRTEVLALLFFFGVKENLMFLPHSQLKPADSKTHSHLNSQKNPDSKQSKQKKIWRDPEGRIFGYLKNSLKMNLSPLTSSGIQIEAAKFPPAVTPPGLDKTLFLSGAGVRALEIQGNLVKFTSIGVYLEDSAVTWLSGKWKGKTSEELTESVEFFREIVTGPFHKFTRITMILPLTGKQYSEKVAENCVAIWKSLGIYSDAEAKAIDKFLEIFKDENFLPGSSILFTQSPNGFLKISFSKDESIPETWVSEIESKLLSEAILESIIGKNGVSPAARQSIASTLSKLLKENNGSTNDHKAAGEIDGDTNLKATKAYKDKDVISIPIENGNGKHKVTNE</sequence>
<dbReference type="InterPro" id="IPR044164">
    <property type="entry name" value="CFI"/>
</dbReference>
<comment type="catalytic activity">
    <reaction evidence="6">
        <text>a chalcone = a flavanone.</text>
        <dbReference type="EC" id="5.5.1.6"/>
    </reaction>
</comment>
<keyword evidence="4" id="KW-0284">Flavonoid biosynthesis</keyword>
<evidence type="ECO:0000256" key="2">
    <source>
        <dbReference type="ARBA" id="ARBA00007166"/>
    </source>
</evidence>
<protein>
    <recommendedName>
        <fullName evidence="7">Chalcone-flavonone isomerase family protein</fullName>
    </recommendedName>
</protein>
<dbReference type="PANTHER" id="PTHR28039:SF8">
    <property type="entry name" value="CHALCONE--FLAVANONE ISOMERASE 1-RELATED"/>
    <property type="match status" value="1"/>
</dbReference>